<accession>U1MPC0</accession>
<organism evidence="1 2">
    <name type="scientific">Haloquadratum walsbyi J07HQW1</name>
    <dbReference type="NCBI Taxonomy" id="1238424"/>
    <lineage>
        <taxon>Archaea</taxon>
        <taxon>Methanobacteriati</taxon>
        <taxon>Methanobacteriota</taxon>
        <taxon>Stenosarchaea group</taxon>
        <taxon>Halobacteria</taxon>
        <taxon>Halobacteriales</taxon>
        <taxon>Haloferacaceae</taxon>
        <taxon>Haloquadratum</taxon>
    </lineage>
</organism>
<gene>
    <name evidence="1" type="ORF">J07HQW1_01808</name>
</gene>
<dbReference type="AlphaFoldDB" id="U1MPC0"/>
<proteinExistence type="predicted"/>
<dbReference type="EMBL" id="KE356560">
    <property type="protein sequence ID" value="ERG91774.1"/>
    <property type="molecule type" value="Genomic_DNA"/>
</dbReference>
<dbReference type="HOGENOM" id="CLU_3020909_0_0_2"/>
<sequence length="55" mass="6159">MPSVHQSRTEALHLHIYRAITCVETAVSEMTDRIFISFTRLTAGIRAGTVLDSRV</sequence>
<dbReference type="Proteomes" id="UP000030649">
    <property type="component" value="Unassembled WGS sequence"/>
</dbReference>
<evidence type="ECO:0000313" key="1">
    <source>
        <dbReference type="EMBL" id="ERG91774.1"/>
    </source>
</evidence>
<name>U1MPC0_9EURY</name>
<evidence type="ECO:0000313" key="2">
    <source>
        <dbReference type="Proteomes" id="UP000030649"/>
    </source>
</evidence>
<reference evidence="1 2" key="1">
    <citation type="journal article" date="2013" name="PLoS ONE">
        <title>Assembly-driven community genomics of a hypersaline microbial ecosystem.</title>
        <authorList>
            <person name="Podell S."/>
            <person name="Ugalde J.A."/>
            <person name="Narasingarao P."/>
            <person name="Banfield J.F."/>
            <person name="Heidelberg K.B."/>
            <person name="Allen E.E."/>
        </authorList>
    </citation>
    <scope>NUCLEOTIDE SEQUENCE [LARGE SCALE GENOMIC DNA]</scope>
    <source>
        <strain evidence="2">J07HQW1</strain>
    </source>
</reference>
<protein>
    <submittedName>
        <fullName evidence="1">Uncharacterized protein</fullName>
    </submittedName>
</protein>